<name>E1RHZ0_METP4</name>
<proteinExistence type="predicted"/>
<keyword evidence="3" id="KW-1185">Reference proteome</keyword>
<keyword evidence="1" id="KW-1133">Transmembrane helix</keyword>
<evidence type="ECO:0000256" key="1">
    <source>
        <dbReference type="SAM" id="Phobius"/>
    </source>
</evidence>
<dbReference type="STRING" id="679926.Mpet_0601"/>
<dbReference type="AlphaFoldDB" id="E1RHZ0"/>
<reference evidence="2 3" key="1">
    <citation type="journal article" date="2010" name="Stand. Genomic Sci.">
        <title>Complete genome sequence of Methanoplanus petrolearius type strain (SEBR 4847).</title>
        <authorList>
            <person name="Brambilla E."/>
            <person name="Djao O.D."/>
            <person name="Daligault H."/>
            <person name="Lapidus A."/>
            <person name="Lucas S."/>
            <person name="Hammon N."/>
            <person name="Nolan M."/>
            <person name="Tice H."/>
            <person name="Cheng J.F."/>
            <person name="Han C."/>
            <person name="Tapia R."/>
            <person name="Goodwin L."/>
            <person name="Pitluck S."/>
            <person name="Liolios K."/>
            <person name="Ivanova N."/>
            <person name="Mavromatis K."/>
            <person name="Mikhailova N."/>
            <person name="Pati A."/>
            <person name="Chen A."/>
            <person name="Palaniappan K."/>
            <person name="Land M."/>
            <person name="Hauser L."/>
            <person name="Chang Y.J."/>
            <person name="Jeffries C.D."/>
            <person name="Rohde M."/>
            <person name="Spring S."/>
            <person name="Sikorski J."/>
            <person name="Goker M."/>
            <person name="Woyke T."/>
            <person name="Bristow J."/>
            <person name="Eisen J.A."/>
            <person name="Markowitz V."/>
            <person name="Hugenholtz P."/>
            <person name="Kyrpides N.C."/>
            <person name="Klenk H.P."/>
        </authorList>
    </citation>
    <scope>NUCLEOTIDE SEQUENCE [LARGE SCALE GENOMIC DNA]</scope>
    <source>
        <strain evidence="3">DSM 11571 / OCM 486 / SEBR 4847</strain>
    </source>
</reference>
<dbReference type="GeneID" id="9743050"/>
<dbReference type="KEGG" id="mpi:Mpet_0601"/>
<dbReference type="RefSeq" id="WP_013328553.1">
    <property type="nucleotide sequence ID" value="NC_014507.1"/>
</dbReference>
<protein>
    <submittedName>
        <fullName evidence="2">Permease of the major facilitator superfamily</fullName>
    </submittedName>
</protein>
<sequence precursor="true">MDWLGATALLIGLILVIFGIGLTFSIDAVQMIIDKFLGLLALLIGIILMAGGYMLIREQ</sequence>
<organism evidence="2 3">
    <name type="scientific">Methanolacinia petrolearia (strain DSM 11571 / OCM 486 / SEBR 4847)</name>
    <name type="common">Methanoplanus petrolearius</name>
    <dbReference type="NCBI Taxonomy" id="679926"/>
    <lineage>
        <taxon>Archaea</taxon>
        <taxon>Methanobacteriati</taxon>
        <taxon>Methanobacteriota</taxon>
        <taxon>Stenosarchaea group</taxon>
        <taxon>Methanomicrobia</taxon>
        <taxon>Methanomicrobiales</taxon>
        <taxon>Methanomicrobiaceae</taxon>
        <taxon>Methanolacinia</taxon>
    </lineage>
</organism>
<accession>E1RHZ0</accession>
<keyword evidence="1" id="KW-0812">Transmembrane</keyword>
<feature type="transmembrane region" description="Helical" evidence="1">
    <location>
        <begin position="6"/>
        <end position="24"/>
    </location>
</feature>
<keyword evidence="1" id="KW-0472">Membrane</keyword>
<gene>
    <name evidence="2" type="ordered locus">Mpet_0601</name>
</gene>
<evidence type="ECO:0000313" key="2">
    <source>
        <dbReference type="EMBL" id="ADN35375.1"/>
    </source>
</evidence>
<dbReference type="HOGENOM" id="CLU_2949313_0_0_2"/>
<dbReference type="EMBL" id="CP002117">
    <property type="protein sequence ID" value="ADN35375.1"/>
    <property type="molecule type" value="Genomic_DNA"/>
</dbReference>
<dbReference type="Proteomes" id="UP000006565">
    <property type="component" value="Chromosome"/>
</dbReference>
<evidence type="ECO:0000313" key="3">
    <source>
        <dbReference type="Proteomes" id="UP000006565"/>
    </source>
</evidence>
<feature type="transmembrane region" description="Helical" evidence="1">
    <location>
        <begin position="36"/>
        <end position="56"/>
    </location>
</feature>